<accession>A0A381PM17</accession>
<dbReference type="InterPro" id="IPR045498">
    <property type="entry name" value="HflX_C"/>
</dbReference>
<dbReference type="Gene3D" id="6.10.250.2860">
    <property type="match status" value="1"/>
</dbReference>
<keyword evidence="3" id="KW-0479">Metal-binding</keyword>
<dbReference type="InterPro" id="IPR042108">
    <property type="entry name" value="GTPase_HflX_N_sf"/>
</dbReference>
<dbReference type="PIRSF" id="PIRSF006809">
    <property type="entry name" value="GTP-binding_hflX_prd"/>
    <property type="match status" value="1"/>
</dbReference>
<dbReference type="SUPFAM" id="SSF52540">
    <property type="entry name" value="P-loop containing nucleoside triphosphate hydrolases"/>
    <property type="match status" value="1"/>
</dbReference>
<keyword evidence="4" id="KW-0547">Nucleotide-binding</keyword>
<dbReference type="GO" id="GO:0043022">
    <property type="term" value="F:ribosome binding"/>
    <property type="evidence" value="ECO:0007669"/>
    <property type="project" value="TreeGrafter"/>
</dbReference>
<dbReference type="Pfam" id="PF19275">
    <property type="entry name" value="HflX_C"/>
    <property type="match status" value="1"/>
</dbReference>
<dbReference type="InterPro" id="IPR016496">
    <property type="entry name" value="GTPase_HflX"/>
</dbReference>
<evidence type="ECO:0000313" key="9">
    <source>
        <dbReference type="EMBL" id="SUZ67980.1"/>
    </source>
</evidence>
<dbReference type="Gene3D" id="3.40.50.300">
    <property type="entry name" value="P-loop containing nucleotide triphosphate hydrolases"/>
    <property type="match status" value="1"/>
</dbReference>
<organism evidence="9">
    <name type="scientific">marine metagenome</name>
    <dbReference type="NCBI Taxonomy" id="408172"/>
    <lineage>
        <taxon>unclassified sequences</taxon>
        <taxon>metagenomes</taxon>
        <taxon>ecological metagenomes</taxon>
    </lineage>
</organism>
<proteinExistence type="inferred from homology"/>
<dbReference type="InterPro" id="IPR027417">
    <property type="entry name" value="P-loop_NTPase"/>
</dbReference>
<dbReference type="AlphaFoldDB" id="A0A381PM17"/>
<evidence type="ECO:0000256" key="3">
    <source>
        <dbReference type="ARBA" id="ARBA00022723"/>
    </source>
</evidence>
<dbReference type="HAMAP" id="MF_00900">
    <property type="entry name" value="GTPase_HflX"/>
    <property type="match status" value="1"/>
</dbReference>
<name>A0A381PM17_9ZZZZ</name>
<dbReference type="PROSITE" id="PS51705">
    <property type="entry name" value="G_HFLX"/>
    <property type="match status" value="1"/>
</dbReference>
<dbReference type="EMBL" id="UINC01001027">
    <property type="protein sequence ID" value="SUZ67980.1"/>
    <property type="molecule type" value="Genomic_DNA"/>
</dbReference>
<comment type="subcellular location">
    <subcellularLocation>
        <location evidence="1">Cytoplasm</location>
    </subcellularLocation>
</comment>
<dbReference type="PANTHER" id="PTHR10229:SF0">
    <property type="entry name" value="GTP-BINDING PROTEIN 6-RELATED"/>
    <property type="match status" value="1"/>
</dbReference>
<dbReference type="Gene3D" id="3.40.50.11060">
    <property type="entry name" value="GTPase HflX, N-terminal domain"/>
    <property type="match status" value="1"/>
</dbReference>
<feature type="domain" description="Hflx-type G" evidence="8">
    <location>
        <begin position="199"/>
        <end position="359"/>
    </location>
</feature>
<dbReference type="PRINTS" id="PR00326">
    <property type="entry name" value="GTP1OBG"/>
</dbReference>
<dbReference type="InterPro" id="IPR006073">
    <property type="entry name" value="GTP-bd"/>
</dbReference>
<dbReference type="Pfam" id="PF13167">
    <property type="entry name" value="GTP-bdg_N"/>
    <property type="match status" value="1"/>
</dbReference>
<dbReference type="GO" id="GO:0046872">
    <property type="term" value="F:metal ion binding"/>
    <property type="evidence" value="ECO:0007669"/>
    <property type="project" value="UniProtKB-KW"/>
</dbReference>
<evidence type="ECO:0000259" key="8">
    <source>
        <dbReference type="PROSITE" id="PS51705"/>
    </source>
</evidence>
<dbReference type="FunFam" id="3.40.50.11060:FF:000001">
    <property type="entry name" value="GTPase HflX"/>
    <property type="match status" value="1"/>
</dbReference>
<keyword evidence="2" id="KW-0963">Cytoplasm</keyword>
<dbReference type="InterPro" id="IPR025121">
    <property type="entry name" value="GTPase_HflX_N"/>
</dbReference>
<evidence type="ECO:0000256" key="6">
    <source>
        <dbReference type="ARBA" id="ARBA00023134"/>
    </source>
</evidence>
<dbReference type="CDD" id="cd01878">
    <property type="entry name" value="HflX"/>
    <property type="match status" value="1"/>
</dbReference>
<gene>
    <name evidence="9" type="ORF">METZ01_LOCUS20834</name>
</gene>
<dbReference type="Pfam" id="PF01926">
    <property type="entry name" value="MMR_HSR1"/>
    <property type="match status" value="1"/>
</dbReference>
<protein>
    <recommendedName>
        <fullName evidence="8">Hflx-type G domain-containing protein</fullName>
    </recommendedName>
</protein>
<dbReference type="GO" id="GO:0005737">
    <property type="term" value="C:cytoplasm"/>
    <property type="evidence" value="ECO:0007669"/>
    <property type="project" value="UniProtKB-SubCell"/>
</dbReference>
<sequence>MFFERPPSGQQALLLHVRAPGVNCDKEVAELRELVVSADLEPRAIVVVTRTRPHARWFVGQGKAEEIRLAMNSNNDDLLIVNHDLTPAQQRNLEDLLHARVMTRTELILHIFADRARTHEGKLQVELAQFQHGRSRLVRGWTHLDRQKGGLYMRGVGESQLELDQRMIDNRIRKLKERLERVQRQRARSRRRRSRAKIPTIVLVGYTNAGKSSLLNALTDASIEVQDRLFATLDPTMRQLSLDGYGTVVIADTVGFIRDLPVDLVEAFKATLEEVSAADLLVHVVDSAAPEQDSMCAEVDRVLAEIGAGMVPKIEVFNKIDRSTLVAGVSGNRVNVSARLEMGLEALKEVIAQRLGVINEPINVCITPSNGKVRAWLYELGAVVGETLQEDGGSNLSVRLDAEQINRLVAHEGVSLQAALPDPTLLALP</sequence>
<dbReference type="InterPro" id="IPR032305">
    <property type="entry name" value="GTP-bd_M"/>
</dbReference>
<keyword evidence="6" id="KW-0342">GTP-binding</keyword>
<dbReference type="NCBIfam" id="TIGR03156">
    <property type="entry name" value="GTP_HflX"/>
    <property type="match status" value="1"/>
</dbReference>
<dbReference type="Pfam" id="PF16360">
    <property type="entry name" value="GTP-bdg_M"/>
    <property type="match status" value="1"/>
</dbReference>
<keyword evidence="7" id="KW-0175">Coiled coil</keyword>
<dbReference type="InterPro" id="IPR030394">
    <property type="entry name" value="G_HFLX_dom"/>
</dbReference>
<evidence type="ECO:0000256" key="1">
    <source>
        <dbReference type="ARBA" id="ARBA00004496"/>
    </source>
</evidence>
<dbReference type="PANTHER" id="PTHR10229">
    <property type="entry name" value="GTP-BINDING PROTEIN HFLX"/>
    <property type="match status" value="1"/>
</dbReference>
<keyword evidence="5" id="KW-0460">Magnesium</keyword>
<evidence type="ECO:0000256" key="7">
    <source>
        <dbReference type="SAM" id="Coils"/>
    </source>
</evidence>
<evidence type="ECO:0000256" key="5">
    <source>
        <dbReference type="ARBA" id="ARBA00022842"/>
    </source>
</evidence>
<evidence type="ECO:0000256" key="2">
    <source>
        <dbReference type="ARBA" id="ARBA00022490"/>
    </source>
</evidence>
<feature type="coiled-coil region" evidence="7">
    <location>
        <begin position="165"/>
        <end position="192"/>
    </location>
</feature>
<reference evidence="9" key="1">
    <citation type="submission" date="2018-05" db="EMBL/GenBank/DDBJ databases">
        <authorList>
            <person name="Lanie J.A."/>
            <person name="Ng W.-L."/>
            <person name="Kazmierczak K.M."/>
            <person name="Andrzejewski T.M."/>
            <person name="Davidsen T.M."/>
            <person name="Wayne K.J."/>
            <person name="Tettelin H."/>
            <person name="Glass J.I."/>
            <person name="Rusch D."/>
            <person name="Podicherti R."/>
            <person name="Tsui H.-C.T."/>
            <person name="Winkler M.E."/>
        </authorList>
    </citation>
    <scope>NUCLEOTIDE SEQUENCE</scope>
</reference>
<evidence type="ECO:0000256" key="4">
    <source>
        <dbReference type="ARBA" id="ARBA00022741"/>
    </source>
</evidence>
<dbReference type="GO" id="GO:0005525">
    <property type="term" value="F:GTP binding"/>
    <property type="evidence" value="ECO:0007669"/>
    <property type="project" value="UniProtKB-KW"/>
</dbReference>